<gene>
    <name evidence="1" type="ORF">S12H4_36634</name>
</gene>
<reference evidence="1" key="1">
    <citation type="journal article" date="2014" name="Front. Microbiol.">
        <title>High frequency of phylogenetically diverse reductive dehalogenase-homologous genes in deep subseafloor sedimentary metagenomes.</title>
        <authorList>
            <person name="Kawai M."/>
            <person name="Futagami T."/>
            <person name="Toyoda A."/>
            <person name="Takaki Y."/>
            <person name="Nishi S."/>
            <person name="Hori S."/>
            <person name="Arai W."/>
            <person name="Tsubouchi T."/>
            <person name="Morono Y."/>
            <person name="Uchiyama I."/>
            <person name="Ito T."/>
            <person name="Fujiyama A."/>
            <person name="Inagaki F."/>
            <person name="Takami H."/>
        </authorList>
    </citation>
    <scope>NUCLEOTIDE SEQUENCE</scope>
    <source>
        <strain evidence="1">Expedition CK06-06</strain>
    </source>
</reference>
<accession>X1SIB6</accession>
<proteinExistence type="predicted"/>
<protein>
    <submittedName>
        <fullName evidence="1">Uncharacterized protein</fullName>
    </submittedName>
</protein>
<name>X1SIB6_9ZZZZ</name>
<evidence type="ECO:0000313" key="1">
    <source>
        <dbReference type="EMBL" id="GAI92772.1"/>
    </source>
</evidence>
<sequence>DRRPGSTLCKDCIIARGGRHNVHIIEGKYFMEIFYNEKKCAEIDLAGWAPREVARVIDIERLLLGRTIKINRVITNR</sequence>
<organism evidence="1">
    <name type="scientific">marine sediment metagenome</name>
    <dbReference type="NCBI Taxonomy" id="412755"/>
    <lineage>
        <taxon>unclassified sequences</taxon>
        <taxon>metagenomes</taxon>
        <taxon>ecological metagenomes</taxon>
    </lineage>
</organism>
<dbReference type="EMBL" id="BARW01021854">
    <property type="protein sequence ID" value="GAI92772.1"/>
    <property type="molecule type" value="Genomic_DNA"/>
</dbReference>
<comment type="caution">
    <text evidence="1">The sequence shown here is derived from an EMBL/GenBank/DDBJ whole genome shotgun (WGS) entry which is preliminary data.</text>
</comment>
<feature type="non-terminal residue" evidence="1">
    <location>
        <position position="1"/>
    </location>
</feature>
<dbReference type="AlphaFoldDB" id="X1SIB6"/>